<comment type="caution">
    <text evidence="1">The sequence shown here is derived from an EMBL/GenBank/DDBJ whole genome shotgun (WGS) entry which is preliminary data.</text>
</comment>
<gene>
    <name evidence="1" type="ORF">HPB50_027189</name>
</gene>
<evidence type="ECO:0000313" key="2">
    <source>
        <dbReference type="Proteomes" id="UP000821845"/>
    </source>
</evidence>
<evidence type="ECO:0000313" key="1">
    <source>
        <dbReference type="EMBL" id="KAH6948939.1"/>
    </source>
</evidence>
<sequence>MKVLEDVDRAQESKTAIAKRHGIPKCTLSRILKDREKLEKAYNSGAFTPGRKRMRLADHEDLEKALFLWFKRARSSNLPVTGPILEEKARDIALQMGIEDFKFSDGWLSRFKKRHGLVFRTIAGFLEQVDASQEGSDASQEESDADNAEAHTVFDLVAQRCGSGTGTMDEYEAVDDDVVTCREDTLADILKEVEEGTGDESEEEMDSDDHQSAPLTSEASQAVDLLQRYFQKEGCLEHAGPSLPGGSPEECGIFPGTPPSPSGGQPASPSDPIAARCSRQATPGSPTQAYQCRFPGTPCAFAWLIAKRAATRRSGGRGHDAGRIRHAHEQVKSPSGQGAAGAVRFCGSNCFVLGCPLCSTSSRTLGHGNLSTVGRCPGCCTCCSLCSRVASSHHAHHSSPSSSS</sequence>
<proteinExistence type="predicted"/>
<dbReference type="Proteomes" id="UP000821845">
    <property type="component" value="Chromosome 1"/>
</dbReference>
<organism evidence="1 2">
    <name type="scientific">Hyalomma asiaticum</name>
    <name type="common">Tick</name>
    <dbReference type="NCBI Taxonomy" id="266040"/>
    <lineage>
        <taxon>Eukaryota</taxon>
        <taxon>Metazoa</taxon>
        <taxon>Ecdysozoa</taxon>
        <taxon>Arthropoda</taxon>
        <taxon>Chelicerata</taxon>
        <taxon>Arachnida</taxon>
        <taxon>Acari</taxon>
        <taxon>Parasitiformes</taxon>
        <taxon>Ixodida</taxon>
        <taxon>Ixodoidea</taxon>
        <taxon>Ixodidae</taxon>
        <taxon>Hyalomminae</taxon>
        <taxon>Hyalomma</taxon>
    </lineage>
</organism>
<dbReference type="EMBL" id="CM023481">
    <property type="protein sequence ID" value="KAH6948939.1"/>
    <property type="molecule type" value="Genomic_DNA"/>
</dbReference>
<protein>
    <submittedName>
        <fullName evidence="1">Uncharacterized protein</fullName>
    </submittedName>
</protein>
<reference evidence="1" key="1">
    <citation type="submission" date="2020-05" db="EMBL/GenBank/DDBJ databases">
        <title>Large-scale comparative analyses of tick genomes elucidate their genetic diversity and vector capacities.</title>
        <authorList>
            <person name="Jia N."/>
            <person name="Wang J."/>
            <person name="Shi W."/>
            <person name="Du L."/>
            <person name="Sun Y."/>
            <person name="Zhan W."/>
            <person name="Jiang J."/>
            <person name="Wang Q."/>
            <person name="Zhang B."/>
            <person name="Ji P."/>
            <person name="Sakyi L.B."/>
            <person name="Cui X."/>
            <person name="Yuan T."/>
            <person name="Jiang B."/>
            <person name="Yang W."/>
            <person name="Lam T.T.-Y."/>
            <person name="Chang Q."/>
            <person name="Ding S."/>
            <person name="Wang X."/>
            <person name="Zhu J."/>
            <person name="Ruan X."/>
            <person name="Zhao L."/>
            <person name="Wei J."/>
            <person name="Que T."/>
            <person name="Du C."/>
            <person name="Cheng J."/>
            <person name="Dai P."/>
            <person name="Han X."/>
            <person name="Huang E."/>
            <person name="Gao Y."/>
            <person name="Liu J."/>
            <person name="Shao H."/>
            <person name="Ye R."/>
            <person name="Li L."/>
            <person name="Wei W."/>
            <person name="Wang X."/>
            <person name="Wang C."/>
            <person name="Yang T."/>
            <person name="Huo Q."/>
            <person name="Li W."/>
            <person name="Guo W."/>
            <person name="Chen H."/>
            <person name="Zhou L."/>
            <person name="Ni X."/>
            <person name="Tian J."/>
            <person name="Zhou Y."/>
            <person name="Sheng Y."/>
            <person name="Liu T."/>
            <person name="Pan Y."/>
            <person name="Xia L."/>
            <person name="Li J."/>
            <person name="Zhao F."/>
            <person name="Cao W."/>
        </authorList>
    </citation>
    <scope>NUCLEOTIDE SEQUENCE</scope>
    <source>
        <strain evidence="1">Hyas-2018</strain>
    </source>
</reference>
<keyword evidence="2" id="KW-1185">Reference proteome</keyword>
<accession>A0ACB7TV42</accession>
<name>A0ACB7TV42_HYAAI</name>